<dbReference type="Proteomes" id="UP000438345">
    <property type="component" value="Chromosome"/>
</dbReference>
<evidence type="ECO:0000313" key="3">
    <source>
        <dbReference type="Proteomes" id="UP000438345"/>
    </source>
</evidence>
<dbReference type="EMBL" id="CP046973">
    <property type="protein sequence ID" value="QGZ89644.1"/>
    <property type="molecule type" value="Genomic_DNA"/>
</dbReference>
<gene>
    <name evidence="2" type="ORF">GQR42_08795</name>
</gene>
<dbReference type="AlphaFoldDB" id="A0A857D1W4"/>
<dbReference type="RefSeq" id="WP_158199671.1">
    <property type="nucleotide sequence ID" value="NZ_CP046973.1"/>
</dbReference>
<accession>A0A857D1W4</accession>
<evidence type="ECO:0000313" key="2">
    <source>
        <dbReference type="EMBL" id="QGZ89644.1"/>
    </source>
</evidence>
<reference evidence="2 3" key="1">
    <citation type="submission" date="2019-12" db="EMBL/GenBank/DDBJ databases">
        <title>Complete genome sequence of Microcystis aeruginosa strain FD4.</title>
        <authorList>
            <person name="Urakawa H."/>
        </authorList>
    </citation>
    <scope>NUCLEOTIDE SEQUENCE [LARGE SCALE GENOMIC DNA]</scope>
    <source>
        <strain evidence="2 3">FD4</strain>
    </source>
</reference>
<feature type="region of interest" description="Disordered" evidence="1">
    <location>
        <begin position="50"/>
        <end position="82"/>
    </location>
</feature>
<name>A0A857D1W4_MICAE</name>
<protein>
    <submittedName>
        <fullName evidence="2">Uncharacterized protein</fullName>
    </submittedName>
</protein>
<evidence type="ECO:0000256" key="1">
    <source>
        <dbReference type="SAM" id="MobiDB-lite"/>
    </source>
</evidence>
<organism evidence="2 3">
    <name type="scientific">Microcystis aeruginosa FD4</name>
    <dbReference type="NCBI Taxonomy" id="2686288"/>
    <lineage>
        <taxon>Bacteria</taxon>
        <taxon>Bacillati</taxon>
        <taxon>Cyanobacteriota</taxon>
        <taxon>Cyanophyceae</taxon>
        <taxon>Oscillatoriophycideae</taxon>
        <taxon>Chroococcales</taxon>
        <taxon>Microcystaceae</taxon>
        <taxon>Microcystis</taxon>
    </lineage>
</organism>
<sequence>MFFVNFTTFFGKINYFSGICLSFLAIRSRETGGRSRETGVRRQEIISIYSSDTPHPTPYTLHPTPHTPHPTPHTPHPTPCPQEKLFAANPIINPNLAKAAGQQAAQNQWPLSLLIS</sequence>
<feature type="compositionally biased region" description="Pro residues" evidence="1">
    <location>
        <begin position="65"/>
        <end position="80"/>
    </location>
</feature>
<proteinExistence type="predicted"/>